<dbReference type="PROSITE" id="PS50103">
    <property type="entry name" value="ZF_C3H1"/>
    <property type="match status" value="1"/>
</dbReference>
<feature type="compositionally biased region" description="Acidic residues" evidence="7">
    <location>
        <begin position="253"/>
        <end position="280"/>
    </location>
</feature>
<feature type="zinc finger region" description="C3H1-type" evidence="6">
    <location>
        <begin position="199"/>
        <end position="221"/>
    </location>
</feature>
<keyword evidence="5 6" id="KW-0862">Zinc</keyword>
<evidence type="ECO:0000256" key="1">
    <source>
        <dbReference type="ARBA" id="ARBA00022553"/>
    </source>
</evidence>
<name>A0A8B8EBT3_CRAVI</name>
<organism evidence="9 10">
    <name type="scientific">Crassostrea virginica</name>
    <name type="common">Eastern oyster</name>
    <dbReference type="NCBI Taxonomy" id="6565"/>
    <lineage>
        <taxon>Eukaryota</taxon>
        <taxon>Metazoa</taxon>
        <taxon>Spiralia</taxon>
        <taxon>Lophotrochozoa</taxon>
        <taxon>Mollusca</taxon>
        <taxon>Bivalvia</taxon>
        <taxon>Autobranchia</taxon>
        <taxon>Pteriomorphia</taxon>
        <taxon>Ostreida</taxon>
        <taxon>Ostreoidea</taxon>
        <taxon>Ostreidae</taxon>
        <taxon>Crassostrea</taxon>
    </lineage>
</organism>
<dbReference type="RefSeq" id="XP_022337575.1">
    <property type="nucleotide sequence ID" value="XM_022481867.1"/>
</dbReference>
<evidence type="ECO:0000259" key="8">
    <source>
        <dbReference type="PROSITE" id="PS50103"/>
    </source>
</evidence>
<evidence type="ECO:0000256" key="2">
    <source>
        <dbReference type="ARBA" id="ARBA00022723"/>
    </source>
</evidence>
<reference evidence="10" key="2">
    <citation type="submission" date="2025-08" db="UniProtKB">
        <authorList>
            <consortium name="RefSeq"/>
        </authorList>
    </citation>
    <scope>IDENTIFICATION</scope>
    <source>
        <tissue evidence="10">Whole sample</tissue>
    </source>
</reference>
<feature type="domain" description="C3H1-type" evidence="8">
    <location>
        <begin position="199"/>
        <end position="221"/>
    </location>
</feature>
<keyword evidence="3" id="KW-0677">Repeat</keyword>
<dbReference type="Pfam" id="PF25261">
    <property type="entry name" value="zf-CCCH_PARP12"/>
    <property type="match status" value="2"/>
</dbReference>
<evidence type="ECO:0000313" key="10">
    <source>
        <dbReference type="RefSeq" id="XP_022337575.1"/>
    </source>
</evidence>
<sequence>MMAHAARDSKVSLPSMTFSEFIKQIAENVLHGIREPVIPLAKLTTAIRNDPNCKYLQLRPASLCKILQDFPDTFYLQGPQGNPNVSLHSGIGICENVKNCLGYPQCKDLHICKYFVFDNCAHTRRNSRTSCKYPHSFGTSHNKKVLQYHHLLHVDSETIKMLARGSAPEQVPASAPPLKLCFYYTRRVCNRDRCSYLHLCEFFVKGSCKFGRRCKRNHDVYSRDIIAILRENHIDTKGDERYILEAIRAEIYGDEEEEVEEENDEGEDDETEEDEDEEENINSLPENPNVNGPIPKRSYTNFRKRDHH</sequence>
<keyword evidence="1" id="KW-0597">Phosphoprotein</keyword>
<dbReference type="GO" id="GO:0003950">
    <property type="term" value="F:NAD+ poly-ADP-ribosyltransferase activity"/>
    <property type="evidence" value="ECO:0007669"/>
    <property type="project" value="TreeGrafter"/>
</dbReference>
<evidence type="ECO:0000256" key="7">
    <source>
        <dbReference type="SAM" id="MobiDB-lite"/>
    </source>
</evidence>
<accession>A0A8B8EBT3</accession>
<dbReference type="Gene3D" id="1.20.120.1350">
    <property type="entry name" value="Pneumovirus matrix protein 2 (M2), zinc-binding domain"/>
    <property type="match status" value="1"/>
</dbReference>
<gene>
    <name evidence="10" type="primary">LOC111133436</name>
</gene>
<dbReference type="InterPro" id="IPR000571">
    <property type="entry name" value="Znf_CCCH"/>
</dbReference>
<dbReference type="PANTHER" id="PTHR45740:SF2">
    <property type="entry name" value="POLY [ADP-RIBOSE] POLYMERASE"/>
    <property type="match status" value="1"/>
</dbReference>
<dbReference type="GO" id="GO:0008270">
    <property type="term" value="F:zinc ion binding"/>
    <property type="evidence" value="ECO:0007669"/>
    <property type="project" value="UniProtKB-KW"/>
</dbReference>
<dbReference type="GO" id="GO:0005634">
    <property type="term" value="C:nucleus"/>
    <property type="evidence" value="ECO:0007669"/>
    <property type="project" value="TreeGrafter"/>
</dbReference>
<dbReference type="InterPro" id="IPR051712">
    <property type="entry name" value="ARTD-AVP"/>
</dbReference>
<dbReference type="GeneID" id="111133436"/>
<dbReference type="GO" id="GO:1990404">
    <property type="term" value="F:NAD+-protein mono-ADP-ribosyltransferase activity"/>
    <property type="evidence" value="ECO:0007669"/>
    <property type="project" value="TreeGrafter"/>
</dbReference>
<keyword evidence="4 6" id="KW-0863">Zinc-finger</keyword>
<evidence type="ECO:0000313" key="9">
    <source>
        <dbReference type="Proteomes" id="UP000694844"/>
    </source>
</evidence>
<dbReference type="Proteomes" id="UP000694844">
    <property type="component" value="Chromosome 1"/>
</dbReference>
<evidence type="ECO:0000256" key="6">
    <source>
        <dbReference type="PROSITE-ProRule" id="PRU00723"/>
    </source>
</evidence>
<dbReference type="PANTHER" id="PTHR45740">
    <property type="entry name" value="POLY [ADP-RIBOSE] POLYMERASE"/>
    <property type="match status" value="1"/>
</dbReference>
<evidence type="ECO:0000256" key="4">
    <source>
        <dbReference type="ARBA" id="ARBA00022771"/>
    </source>
</evidence>
<proteinExistence type="predicted"/>
<dbReference type="AlphaFoldDB" id="A0A8B8EBT3"/>
<keyword evidence="9" id="KW-1185">Reference proteome</keyword>
<feature type="compositionally biased region" description="Polar residues" evidence="7">
    <location>
        <begin position="281"/>
        <end position="290"/>
    </location>
</feature>
<evidence type="ECO:0000256" key="5">
    <source>
        <dbReference type="ARBA" id="ARBA00022833"/>
    </source>
</evidence>
<keyword evidence="2 6" id="KW-0479">Metal-binding</keyword>
<evidence type="ECO:0000256" key="3">
    <source>
        <dbReference type="ARBA" id="ARBA00022737"/>
    </source>
</evidence>
<dbReference type="OrthoDB" id="6133115at2759"/>
<dbReference type="InterPro" id="IPR057602">
    <property type="entry name" value="Zfn-CCCH_PARP12"/>
</dbReference>
<reference evidence="9" key="1">
    <citation type="submission" date="2024-06" db="UniProtKB">
        <authorList>
            <consortium name="RefSeq"/>
        </authorList>
    </citation>
    <scope>NUCLEOTIDE SEQUENCE [LARGE SCALE GENOMIC DNA]</scope>
</reference>
<dbReference type="KEGG" id="cvn:111133436"/>
<protein>
    <submittedName>
        <fullName evidence="10">Zinc finger CCCH-type antiviral protein 1-like</fullName>
    </submittedName>
</protein>
<feature type="region of interest" description="Disordered" evidence="7">
    <location>
        <begin position="253"/>
        <end position="308"/>
    </location>
</feature>